<organism evidence="2 3">
    <name type="scientific">Conidiobolus coronatus (strain ATCC 28846 / CBS 209.66 / NRRL 28638)</name>
    <name type="common">Delacroixia coronata</name>
    <dbReference type="NCBI Taxonomy" id="796925"/>
    <lineage>
        <taxon>Eukaryota</taxon>
        <taxon>Fungi</taxon>
        <taxon>Fungi incertae sedis</taxon>
        <taxon>Zoopagomycota</taxon>
        <taxon>Entomophthoromycotina</taxon>
        <taxon>Entomophthoromycetes</taxon>
        <taxon>Entomophthorales</taxon>
        <taxon>Ancylistaceae</taxon>
        <taxon>Conidiobolus</taxon>
    </lineage>
</organism>
<evidence type="ECO:0008006" key="4">
    <source>
        <dbReference type="Google" id="ProtNLM"/>
    </source>
</evidence>
<dbReference type="SUPFAM" id="SSF55979">
    <property type="entry name" value="DNA clamp"/>
    <property type="match status" value="1"/>
</dbReference>
<dbReference type="PANTHER" id="PTHR15237">
    <property type="entry name" value="DNA REPAIR PROTEIN RAD9"/>
    <property type="match status" value="1"/>
</dbReference>
<feature type="region of interest" description="Disordered" evidence="1">
    <location>
        <begin position="376"/>
        <end position="445"/>
    </location>
</feature>
<proteinExistence type="predicted"/>
<dbReference type="GO" id="GO:0006281">
    <property type="term" value="P:DNA repair"/>
    <property type="evidence" value="ECO:0007669"/>
    <property type="project" value="TreeGrafter"/>
</dbReference>
<dbReference type="EMBL" id="KQ964418">
    <property type="protein sequence ID" value="KXN74997.1"/>
    <property type="molecule type" value="Genomic_DNA"/>
</dbReference>
<feature type="region of interest" description="Disordered" evidence="1">
    <location>
        <begin position="534"/>
        <end position="567"/>
    </location>
</feature>
<dbReference type="PANTHER" id="PTHR15237:SF0">
    <property type="entry name" value="CELL CYCLE CHECKPOINT CONTROL PROTEIN"/>
    <property type="match status" value="1"/>
</dbReference>
<dbReference type="AlphaFoldDB" id="A0A137PJ24"/>
<keyword evidence="3" id="KW-1185">Reference proteome</keyword>
<dbReference type="GO" id="GO:0000076">
    <property type="term" value="P:DNA replication checkpoint signaling"/>
    <property type="evidence" value="ECO:0007669"/>
    <property type="project" value="TreeGrafter"/>
</dbReference>
<dbReference type="Pfam" id="PF04139">
    <property type="entry name" value="Rad9"/>
    <property type="match status" value="1"/>
</dbReference>
<feature type="compositionally biased region" description="Acidic residues" evidence="1">
    <location>
        <begin position="537"/>
        <end position="553"/>
    </location>
</feature>
<feature type="compositionally biased region" description="Polar residues" evidence="1">
    <location>
        <begin position="376"/>
        <end position="386"/>
    </location>
</feature>
<dbReference type="Gene3D" id="3.70.10.10">
    <property type="match status" value="1"/>
</dbReference>
<dbReference type="InterPro" id="IPR046938">
    <property type="entry name" value="DNA_clamp_sf"/>
</dbReference>
<dbReference type="InterPro" id="IPR007268">
    <property type="entry name" value="Rad9/Ddc1"/>
</dbReference>
<sequence>MNCIIPSGAIRVFRDIIHCMASFGTEVILTCFPNQLILSIGDNIEAYICQFQLDANFFQAYDVTLNTSFNDTDMEEVSCRMNLESLEQIFQGIGTDEKLYDSLQIKLATPNPNASTLIEDVTILFELKFVNGLSKINKLTYFDGNRVPLVRCDHSKWKNHASIPAKIILNWMKKFHTKGQDLLMIFQEDSLSLKTRDSSLSTTGPGNWKLNTEFSLGVDDFVTYKVEPNSSLSFSAKDIKTLSKFAQSIKSDVDFYFSEDGSPINFEVKFSSIVTGKLYIPALNTYIEEGDQTYQDPNIVFTSGGVDFDKSSITEITLQSHFNSTQSQAQRSVAAESNHINLHSQAFTEGSFRMQEFSTHSNNQSQVNTPTLETVVQSHQGNIQQKSNKRARDTPPNTKPQIHSHHTTDSSENTSQREARTNSQPLQKSEDPMTSGLSIGDGSDLSIQLPSSLPSFGNVIKNVISSTPTDSNANLNSVTPGQRQINIIQTSSDSQVLEANNDDNSNSNVNNININNFESNSNYNLVNEMGKVSISGEGDENELDSEFGSDDEVPNTPPQKVFKLFDD</sequence>
<dbReference type="STRING" id="796925.A0A137PJ24"/>
<dbReference type="Proteomes" id="UP000070444">
    <property type="component" value="Unassembled WGS sequence"/>
</dbReference>
<evidence type="ECO:0000313" key="2">
    <source>
        <dbReference type="EMBL" id="KXN74997.1"/>
    </source>
</evidence>
<gene>
    <name evidence="2" type="ORF">CONCODRAFT_67010</name>
</gene>
<name>A0A137PJ24_CONC2</name>
<dbReference type="GO" id="GO:0071479">
    <property type="term" value="P:cellular response to ionizing radiation"/>
    <property type="evidence" value="ECO:0007669"/>
    <property type="project" value="TreeGrafter"/>
</dbReference>
<accession>A0A137PJ24</accession>
<reference evidence="2 3" key="1">
    <citation type="journal article" date="2015" name="Genome Biol. Evol.">
        <title>Phylogenomic analyses indicate that early fungi evolved digesting cell walls of algal ancestors of land plants.</title>
        <authorList>
            <person name="Chang Y."/>
            <person name="Wang S."/>
            <person name="Sekimoto S."/>
            <person name="Aerts A.L."/>
            <person name="Choi C."/>
            <person name="Clum A."/>
            <person name="LaButti K.M."/>
            <person name="Lindquist E.A."/>
            <person name="Yee Ngan C."/>
            <person name="Ohm R.A."/>
            <person name="Salamov A.A."/>
            <person name="Grigoriev I.V."/>
            <person name="Spatafora J.W."/>
            <person name="Berbee M.L."/>
        </authorList>
    </citation>
    <scope>NUCLEOTIDE SEQUENCE [LARGE SCALE GENOMIC DNA]</scope>
    <source>
        <strain evidence="2 3">NRRL 28638</strain>
    </source>
</reference>
<dbReference type="GO" id="GO:0031573">
    <property type="term" value="P:mitotic intra-S DNA damage checkpoint signaling"/>
    <property type="evidence" value="ECO:0007669"/>
    <property type="project" value="TreeGrafter"/>
</dbReference>
<protein>
    <recommendedName>
        <fullName evidence="4">Rad9-domain-containing protein</fullName>
    </recommendedName>
</protein>
<evidence type="ECO:0000313" key="3">
    <source>
        <dbReference type="Proteomes" id="UP000070444"/>
    </source>
</evidence>
<feature type="compositionally biased region" description="Low complexity" evidence="1">
    <location>
        <begin position="435"/>
        <end position="445"/>
    </location>
</feature>
<dbReference type="GO" id="GO:0030896">
    <property type="term" value="C:checkpoint clamp complex"/>
    <property type="evidence" value="ECO:0007669"/>
    <property type="project" value="InterPro"/>
</dbReference>
<evidence type="ECO:0000256" key="1">
    <source>
        <dbReference type="SAM" id="MobiDB-lite"/>
    </source>
</evidence>
<dbReference type="OrthoDB" id="60092at2759"/>